<evidence type="ECO:0000313" key="2">
    <source>
        <dbReference type="EMBL" id="KAL1282386.1"/>
    </source>
</evidence>
<accession>A0ABR3NZJ2</accession>
<feature type="region of interest" description="Disordered" evidence="1">
    <location>
        <begin position="1"/>
        <end position="22"/>
    </location>
</feature>
<dbReference type="EMBL" id="JAYMGO010000001">
    <property type="protein sequence ID" value="KAL1282386.1"/>
    <property type="molecule type" value="Genomic_DNA"/>
</dbReference>
<protein>
    <submittedName>
        <fullName evidence="2">Uncharacterized protein</fullName>
    </submittedName>
</protein>
<name>A0ABR3NZJ2_9TELE</name>
<gene>
    <name evidence="2" type="ORF">QQF64_001189</name>
</gene>
<reference evidence="2 3" key="1">
    <citation type="submission" date="2023-09" db="EMBL/GenBank/DDBJ databases">
        <authorList>
            <person name="Wang M."/>
        </authorList>
    </citation>
    <scope>NUCLEOTIDE SEQUENCE [LARGE SCALE GENOMIC DNA]</scope>
    <source>
        <strain evidence="2">GT-2023</strain>
        <tissue evidence="2">Liver</tissue>
    </source>
</reference>
<sequence>MGLYNDLSPAPSYSGRAETMEGNGTETNIYSIAPSLANDAHCSHTNTRSNSAALQMTTNCKTRQDFNRVESNTFHGLSDY</sequence>
<evidence type="ECO:0000256" key="1">
    <source>
        <dbReference type="SAM" id="MobiDB-lite"/>
    </source>
</evidence>
<evidence type="ECO:0000313" key="3">
    <source>
        <dbReference type="Proteomes" id="UP001558613"/>
    </source>
</evidence>
<keyword evidence="3" id="KW-1185">Reference proteome</keyword>
<proteinExistence type="predicted"/>
<comment type="caution">
    <text evidence="2">The sequence shown here is derived from an EMBL/GenBank/DDBJ whole genome shotgun (WGS) entry which is preliminary data.</text>
</comment>
<dbReference type="Proteomes" id="UP001558613">
    <property type="component" value="Unassembled WGS sequence"/>
</dbReference>
<organism evidence="2 3">
    <name type="scientific">Cirrhinus molitorella</name>
    <name type="common">mud carp</name>
    <dbReference type="NCBI Taxonomy" id="172907"/>
    <lineage>
        <taxon>Eukaryota</taxon>
        <taxon>Metazoa</taxon>
        <taxon>Chordata</taxon>
        <taxon>Craniata</taxon>
        <taxon>Vertebrata</taxon>
        <taxon>Euteleostomi</taxon>
        <taxon>Actinopterygii</taxon>
        <taxon>Neopterygii</taxon>
        <taxon>Teleostei</taxon>
        <taxon>Ostariophysi</taxon>
        <taxon>Cypriniformes</taxon>
        <taxon>Cyprinidae</taxon>
        <taxon>Labeoninae</taxon>
        <taxon>Labeonini</taxon>
        <taxon>Cirrhinus</taxon>
    </lineage>
</organism>